<protein>
    <submittedName>
        <fullName evidence="3">Response regulator</fullName>
    </submittedName>
</protein>
<dbReference type="AlphaFoldDB" id="A0A4R5KYY2"/>
<dbReference type="CDD" id="cd00156">
    <property type="entry name" value="REC"/>
    <property type="match status" value="1"/>
</dbReference>
<dbReference type="PROSITE" id="PS50110">
    <property type="entry name" value="RESPONSE_REGULATORY"/>
    <property type="match status" value="1"/>
</dbReference>
<organism evidence="3 4">
    <name type="scientific">Arthrobacter terricola</name>
    <dbReference type="NCBI Taxonomy" id="2547396"/>
    <lineage>
        <taxon>Bacteria</taxon>
        <taxon>Bacillati</taxon>
        <taxon>Actinomycetota</taxon>
        <taxon>Actinomycetes</taxon>
        <taxon>Micrococcales</taxon>
        <taxon>Micrococcaceae</taxon>
        <taxon>Arthrobacter</taxon>
    </lineage>
</organism>
<dbReference type="RefSeq" id="WP_133202574.1">
    <property type="nucleotide sequence ID" value="NZ_SMRU01000002.1"/>
</dbReference>
<dbReference type="InterPro" id="IPR011006">
    <property type="entry name" value="CheY-like_superfamily"/>
</dbReference>
<evidence type="ECO:0000259" key="2">
    <source>
        <dbReference type="PROSITE" id="PS50110"/>
    </source>
</evidence>
<dbReference type="OrthoDB" id="9797603at2"/>
<name>A0A4R5KYY2_9MICC</name>
<gene>
    <name evidence="3" type="ORF">E1809_02005</name>
</gene>
<evidence type="ECO:0000256" key="1">
    <source>
        <dbReference type="PROSITE-ProRule" id="PRU00169"/>
    </source>
</evidence>
<reference evidence="3 4" key="1">
    <citation type="submission" date="2019-03" db="EMBL/GenBank/DDBJ databases">
        <title>Whole genome sequence of Arthrobacter sp JH1-1.</title>
        <authorList>
            <person name="Trinh H.N."/>
        </authorList>
    </citation>
    <scope>NUCLEOTIDE SEQUENCE [LARGE SCALE GENOMIC DNA]</scope>
    <source>
        <strain evidence="3 4">JH1-1</strain>
    </source>
</reference>
<accession>A0A4R5KYY2</accession>
<keyword evidence="1" id="KW-0597">Phosphoprotein</keyword>
<dbReference type="SUPFAM" id="SSF52172">
    <property type="entry name" value="CheY-like"/>
    <property type="match status" value="1"/>
</dbReference>
<dbReference type="EMBL" id="SMRU01000002">
    <property type="protein sequence ID" value="TDG01314.1"/>
    <property type="molecule type" value="Genomic_DNA"/>
</dbReference>
<feature type="modified residue" description="4-aspartylphosphate" evidence="1">
    <location>
        <position position="56"/>
    </location>
</feature>
<keyword evidence="4" id="KW-1185">Reference proteome</keyword>
<dbReference type="InterPro" id="IPR011009">
    <property type="entry name" value="Kinase-like_dom_sf"/>
</dbReference>
<sequence>MANPIAVLVEDDPQQAEISEGVLETAGFSVRSFNSIAPARVYLSTSTDLIDLFVLDRRLPVKEGEPATDEFGDELLKEVRSNHPDSRLIVFTGFATVRHIQESLQGGGQLPAQDSQPIDRVTVLEKDQSLEFKEHVVQFRRLLQSLDDIEIITPSGSDPLNELDKRVLRRLAFDYRGVSIVVASLAGGLTEASVWRCEINRSEGRVATVVAKRVKSPGSPGGLAELLPRAKTTATVRTLSGLMAGGYINVLQIAGESPYPLMEIIAEQPAQAVELARPVWDALHGVVAQRRTLTVAELCEPLIAWERLSGLIGAYGISVPAGSLTVTTHVGPRHGDLHPGNVLIDNGQAVLIDFDSEAFAAGALDPITMLISTLVHPASPIRGAAWPVVSEIESAFATGDFGQGHPCELWFRGVQDWISECRTTEREYWALVLAYAGRQLRYQDVLDDREIVERVVAIAKRAAEALANS</sequence>
<dbReference type="GO" id="GO:0000160">
    <property type="term" value="P:phosphorelay signal transduction system"/>
    <property type="evidence" value="ECO:0007669"/>
    <property type="project" value="InterPro"/>
</dbReference>
<comment type="caution">
    <text evidence="3">The sequence shown here is derived from an EMBL/GenBank/DDBJ whole genome shotgun (WGS) entry which is preliminary data.</text>
</comment>
<evidence type="ECO:0000313" key="4">
    <source>
        <dbReference type="Proteomes" id="UP000295511"/>
    </source>
</evidence>
<dbReference type="Gene3D" id="3.40.50.2300">
    <property type="match status" value="1"/>
</dbReference>
<evidence type="ECO:0000313" key="3">
    <source>
        <dbReference type="EMBL" id="TDG01314.1"/>
    </source>
</evidence>
<dbReference type="SUPFAM" id="SSF56112">
    <property type="entry name" value="Protein kinase-like (PK-like)"/>
    <property type="match status" value="1"/>
</dbReference>
<feature type="domain" description="Response regulatory" evidence="2">
    <location>
        <begin position="5"/>
        <end position="125"/>
    </location>
</feature>
<proteinExistence type="predicted"/>
<dbReference type="InterPro" id="IPR002575">
    <property type="entry name" value="Aminoglycoside_PTrfase"/>
</dbReference>
<dbReference type="Pfam" id="PF01636">
    <property type="entry name" value="APH"/>
    <property type="match status" value="1"/>
</dbReference>
<dbReference type="Proteomes" id="UP000295511">
    <property type="component" value="Unassembled WGS sequence"/>
</dbReference>
<dbReference type="Pfam" id="PF00072">
    <property type="entry name" value="Response_reg"/>
    <property type="match status" value="1"/>
</dbReference>
<dbReference type="InterPro" id="IPR001789">
    <property type="entry name" value="Sig_transdc_resp-reg_receiver"/>
</dbReference>